<dbReference type="InterPro" id="IPR014720">
    <property type="entry name" value="dsRBD_dom"/>
</dbReference>
<dbReference type="GO" id="GO:0006396">
    <property type="term" value="P:RNA processing"/>
    <property type="evidence" value="ECO:0007669"/>
    <property type="project" value="InterPro"/>
</dbReference>
<proteinExistence type="predicted"/>
<dbReference type="GO" id="GO:0005737">
    <property type="term" value="C:cytoplasm"/>
    <property type="evidence" value="ECO:0007669"/>
    <property type="project" value="TreeGrafter"/>
</dbReference>
<dbReference type="SUPFAM" id="SSF54768">
    <property type="entry name" value="dsRNA-binding domain-like"/>
    <property type="match status" value="1"/>
</dbReference>
<dbReference type="Gene3D" id="3.30.160.20">
    <property type="match status" value="1"/>
</dbReference>
<dbReference type="PROSITE" id="PS50141">
    <property type="entry name" value="A_DEAMIN_EDITASE"/>
    <property type="match status" value="1"/>
</dbReference>
<dbReference type="Pfam" id="PF02137">
    <property type="entry name" value="A_deamin"/>
    <property type="match status" value="1"/>
</dbReference>
<sequence>MGASTSKRAAREAASMEALRGVNWPQMLLNIKGADSSPKTRKILDVALAVEDIPGNEATTPTPKPAPVLSTAIFTPPSKKLKSLVGKNALQALNELYVSRCEWLDVSPTPSSLPPAVFFKAVLKVDDKTFEGIGANKKQAKNAAARMALTTLQDIKFSSHDGTIVSDISATPTLPAADEQGRPTPTPAVGAGDGSDKYGDFFPKMNQLMADKIGQIVNEAYIRMAQGLSDVWAKRKVLAGVVLVKPNTEPQLIVTKLTFSPLTPVDRDGHGDEIHHPPDGLLPTVRRSAVGTPLAEIFSRRGERGRKTPEESSIFTFLPAAKTFSLKKGVQFYLYINTSPCGDARVFSPQEAKPMGVPSNQGYFEVDTAAGRGRGQLRTKIESGEGTIPIDNEHSTLTLDGVMSGQRLLAMSCSDKLCRWNILGFQGALLSHLVDAPIYFSGIVLGSFFHPSHMIRALGLRIREFLPEGMNIHPVALGATSSPERRAAQRSPGHSLNWTIGMADPEIVNSTTGLLEGIQRSSRLSKRSVFAHWLKVMAAMYGGSLPGNVPRNYAMAKNAAVAYQGLKNNVVTAFASGRLGQWVKFPVDVDRFDVPFPPPPPMAP</sequence>
<dbReference type="Pfam" id="PF00035">
    <property type="entry name" value="dsrm"/>
    <property type="match status" value="1"/>
</dbReference>
<name>A0A7R8WE58_9CRUS</name>
<dbReference type="InterPro" id="IPR002466">
    <property type="entry name" value="A_deamin"/>
</dbReference>
<dbReference type="PROSITE" id="PS50137">
    <property type="entry name" value="DS_RBD"/>
    <property type="match status" value="1"/>
</dbReference>
<organism evidence="1">
    <name type="scientific">Cyprideis torosa</name>
    <dbReference type="NCBI Taxonomy" id="163714"/>
    <lineage>
        <taxon>Eukaryota</taxon>
        <taxon>Metazoa</taxon>
        <taxon>Ecdysozoa</taxon>
        <taxon>Arthropoda</taxon>
        <taxon>Crustacea</taxon>
        <taxon>Oligostraca</taxon>
        <taxon>Ostracoda</taxon>
        <taxon>Podocopa</taxon>
        <taxon>Podocopida</taxon>
        <taxon>Cytherocopina</taxon>
        <taxon>Cytheroidea</taxon>
        <taxon>Cytherideidae</taxon>
        <taxon>Cyprideis</taxon>
    </lineage>
</organism>
<dbReference type="SMART" id="SM00358">
    <property type="entry name" value="DSRM"/>
    <property type="match status" value="1"/>
</dbReference>
<dbReference type="GO" id="GO:0003726">
    <property type="term" value="F:double-stranded RNA adenosine deaminase activity"/>
    <property type="evidence" value="ECO:0007669"/>
    <property type="project" value="TreeGrafter"/>
</dbReference>
<dbReference type="EMBL" id="OB662413">
    <property type="protein sequence ID" value="CAD7230022.1"/>
    <property type="molecule type" value="Genomic_DNA"/>
</dbReference>
<dbReference type="GO" id="GO:0006382">
    <property type="term" value="P:adenosine to inosine editing"/>
    <property type="evidence" value="ECO:0007669"/>
    <property type="project" value="TreeGrafter"/>
</dbReference>
<dbReference type="OrthoDB" id="10268011at2759"/>
<reference evidence="1" key="1">
    <citation type="submission" date="2020-11" db="EMBL/GenBank/DDBJ databases">
        <authorList>
            <person name="Tran Van P."/>
        </authorList>
    </citation>
    <scope>NUCLEOTIDE SEQUENCE</scope>
</reference>
<dbReference type="GO" id="GO:0003725">
    <property type="term" value="F:double-stranded RNA binding"/>
    <property type="evidence" value="ECO:0007669"/>
    <property type="project" value="TreeGrafter"/>
</dbReference>
<dbReference type="GO" id="GO:0005730">
    <property type="term" value="C:nucleolus"/>
    <property type="evidence" value="ECO:0007669"/>
    <property type="project" value="TreeGrafter"/>
</dbReference>
<dbReference type="PANTHER" id="PTHR10910">
    <property type="entry name" value="EUKARYOTE SPECIFIC DSRNA BINDING PROTEIN"/>
    <property type="match status" value="1"/>
</dbReference>
<gene>
    <name evidence="1" type="ORF">CTOB1V02_LOCUS7886</name>
</gene>
<protein>
    <submittedName>
        <fullName evidence="1">Uncharacterized protein</fullName>
    </submittedName>
</protein>
<evidence type="ECO:0000313" key="1">
    <source>
        <dbReference type="EMBL" id="CAD7230022.1"/>
    </source>
</evidence>
<dbReference type="GO" id="GO:0008251">
    <property type="term" value="F:tRNA-specific adenosine deaminase activity"/>
    <property type="evidence" value="ECO:0007669"/>
    <property type="project" value="TreeGrafter"/>
</dbReference>
<dbReference type="SMART" id="SM00552">
    <property type="entry name" value="ADEAMc"/>
    <property type="match status" value="1"/>
</dbReference>
<dbReference type="PANTHER" id="PTHR10910:SF62">
    <property type="entry name" value="AT07585P-RELATED"/>
    <property type="match status" value="1"/>
</dbReference>
<dbReference type="AlphaFoldDB" id="A0A7R8WE58"/>
<accession>A0A7R8WE58</accession>